<keyword evidence="2" id="KW-1185">Reference proteome</keyword>
<proteinExistence type="predicted"/>
<sequence>MNKSEYEKLCLEANKKKIHLTKKLQREIKDIYKQMYLNTSKKLSKVQKDSLSEKYLRSVLKSLQTDISTFSNSIDKRLSKDLIEIANLANETQLNLLVNVDRSFKLGLADNFIDMFAKVPQAAVNEIMAGKLYKDRLGLSKRIWACTKKFEKDIDYILAQGIAEKKSMYEIAKDLEVYLNPSARKSLKWRTTYRKASTQVDYNAQRLARTAINHTFQQAQKRSCQRNPFVTGIKWLTSNSHRTCGLCMSRNGVVYSVNNLPLDHPNGKCTTIPVLEKNSTK</sequence>
<evidence type="ECO:0008006" key="3">
    <source>
        <dbReference type="Google" id="ProtNLM"/>
    </source>
</evidence>
<dbReference type="EMBL" id="CP124685">
    <property type="protein sequence ID" value="WGX74882.1"/>
    <property type="molecule type" value="Genomic_DNA"/>
</dbReference>
<accession>A0ABY8R1X6</accession>
<name>A0ABY8R1X6_PARBF</name>
<evidence type="ECO:0000313" key="1">
    <source>
        <dbReference type="EMBL" id="WGX74882.1"/>
    </source>
</evidence>
<organism evidence="1 2">
    <name type="scientific">Paraclostridium bifermentans</name>
    <name type="common">Clostridium bifermentans</name>
    <dbReference type="NCBI Taxonomy" id="1490"/>
    <lineage>
        <taxon>Bacteria</taxon>
        <taxon>Bacillati</taxon>
        <taxon>Bacillota</taxon>
        <taxon>Clostridia</taxon>
        <taxon>Peptostreptococcales</taxon>
        <taxon>Peptostreptococcaceae</taxon>
        <taxon>Paraclostridium</taxon>
    </lineage>
</organism>
<protein>
    <recommendedName>
        <fullName evidence="3">Phage head morphogenesis protein</fullName>
    </recommendedName>
</protein>
<dbReference type="Proteomes" id="UP001239169">
    <property type="component" value="Chromosome"/>
</dbReference>
<reference evidence="1 2" key="1">
    <citation type="submission" date="2023-04" db="EMBL/GenBank/DDBJ databases">
        <title>Bacteria Genome Submission.</title>
        <authorList>
            <person name="Isaac P."/>
        </authorList>
    </citation>
    <scope>NUCLEOTIDE SEQUENCE [LARGE SCALE GENOMIC DNA]</scope>
    <source>
        <strain evidence="1 2">SampleS7P1</strain>
    </source>
</reference>
<evidence type="ECO:0000313" key="2">
    <source>
        <dbReference type="Proteomes" id="UP001239169"/>
    </source>
</evidence>
<gene>
    <name evidence="1" type="ORF">QJS64_12180</name>
</gene>